<accession>A0ACB8DQX9</accession>
<sequence length="214" mass="23214">MFDRDANRVPPELPVVKCRCLDNTCSMAGDFRCHQVTHNMTVAYRVQGSSALRNKIIQVPTAMSPSSLPTLLHLTVTITCVVNSGSSLFKGATGICAPQPHSFGVGDRSTCTFSKVVDIDEQRIPPAIPSVKCKCPGSLCSSLGDFRCVEVKDPIQVSYRSLKSPTAFYNKTIDVTTACVCAMSRSASAKSTGLFRILDNSLHRESEDDDSRFA</sequence>
<comment type="caution">
    <text evidence="1">The sequence shown here is derived from an EMBL/GenBank/DDBJ whole genome shotgun (WGS) entry which is preliminary data.</text>
</comment>
<keyword evidence="2" id="KW-1185">Reference proteome</keyword>
<protein>
    <submittedName>
        <fullName evidence="1">Uncharacterized protein</fullName>
    </submittedName>
</protein>
<organism evidence="1 2">
    <name type="scientific">Dermacentor silvarum</name>
    <name type="common">Tick</name>
    <dbReference type="NCBI Taxonomy" id="543639"/>
    <lineage>
        <taxon>Eukaryota</taxon>
        <taxon>Metazoa</taxon>
        <taxon>Ecdysozoa</taxon>
        <taxon>Arthropoda</taxon>
        <taxon>Chelicerata</taxon>
        <taxon>Arachnida</taxon>
        <taxon>Acari</taxon>
        <taxon>Parasitiformes</taxon>
        <taxon>Ixodida</taxon>
        <taxon>Ixodoidea</taxon>
        <taxon>Ixodidae</taxon>
        <taxon>Rhipicephalinae</taxon>
        <taxon>Dermacentor</taxon>
    </lineage>
</organism>
<evidence type="ECO:0000313" key="1">
    <source>
        <dbReference type="EMBL" id="KAH7974766.1"/>
    </source>
</evidence>
<dbReference type="Proteomes" id="UP000821865">
    <property type="component" value="Chromosome 10"/>
</dbReference>
<dbReference type="EMBL" id="CM023479">
    <property type="protein sequence ID" value="KAH7974766.1"/>
    <property type="molecule type" value="Genomic_DNA"/>
</dbReference>
<proteinExistence type="predicted"/>
<gene>
    <name evidence="1" type="ORF">HPB49_019240</name>
</gene>
<evidence type="ECO:0000313" key="2">
    <source>
        <dbReference type="Proteomes" id="UP000821865"/>
    </source>
</evidence>
<reference evidence="1" key="1">
    <citation type="submission" date="2020-05" db="EMBL/GenBank/DDBJ databases">
        <title>Large-scale comparative analyses of tick genomes elucidate their genetic diversity and vector capacities.</title>
        <authorList>
            <person name="Jia N."/>
            <person name="Wang J."/>
            <person name="Shi W."/>
            <person name="Du L."/>
            <person name="Sun Y."/>
            <person name="Zhan W."/>
            <person name="Jiang J."/>
            <person name="Wang Q."/>
            <person name="Zhang B."/>
            <person name="Ji P."/>
            <person name="Sakyi L.B."/>
            <person name="Cui X."/>
            <person name="Yuan T."/>
            <person name="Jiang B."/>
            <person name="Yang W."/>
            <person name="Lam T.T.-Y."/>
            <person name="Chang Q."/>
            <person name="Ding S."/>
            <person name="Wang X."/>
            <person name="Zhu J."/>
            <person name="Ruan X."/>
            <person name="Zhao L."/>
            <person name="Wei J."/>
            <person name="Que T."/>
            <person name="Du C."/>
            <person name="Cheng J."/>
            <person name="Dai P."/>
            <person name="Han X."/>
            <person name="Huang E."/>
            <person name="Gao Y."/>
            <person name="Liu J."/>
            <person name="Shao H."/>
            <person name="Ye R."/>
            <person name="Li L."/>
            <person name="Wei W."/>
            <person name="Wang X."/>
            <person name="Wang C."/>
            <person name="Yang T."/>
            <person name="Huo Q."/>
            <person name="Li W."/>
            <person name="Guo W."/>
            <person name="Chen H."/>
            <person name="Zhou L."/>
            <person name="Ni X."/>
            <person name="Tian J."/>
            <person name="Zhou Y."/>
            <person name="Sheng Y."/>
            <person name="Liu T."/>
            <person name="Pan Y."/>
            <person name="Xia L."/>
            <person name="Li J."/>
            <person name="Zhao F."/>
            <person name="Cao W."/>
        </authorList>
    </citation>
    <scope>NUCLEOTIDE SEQUENCE</scope>
    <source>
        <strain evidence="1">Dsil-2018</strain>
    </source>
</reference>
<name>A0ACB8DQX9_DERSI</name>